<dbReference type="Gene3D" id="1.25.40.10">
    <property type="entry name" value="Tetratricopeptide repeat domain"/>
    <property type="match status" value="3"/>
</dbReference>
<dbReference type="InterPro" id="IPR001965">
    <property type="entry name" value="Znf_PHD"/>
</dbReference>
<dbReference type="CDD" id="cd16478">
    <property type="entry name" value="RING-H2_Rapsyn"/>
    <property type="match status" value="1"/>
</dbReference>
<evidence type="ECO:0000256" key="5">
    <source>
        <dbReference type="PROSITE-ProRule" id="PRU00339"/>
    </source>
</evidence>
<keyword evidence="5" id="KW-0802">TPR repeat</keyword>
<dbReference type="AlphaFoldDB" id="A0A0K0ETK7"/>
<evidence type="ECO:0000313" key="10">
    <source>
        <dbReference type="WBParaSite" id="TCONS_00016892.p1"/>
    </source>
</evidence>
<dbReference type="InterPro" id="IPR011990">
    <property type="entry name" value="TPR-like_helical_dom_sf"/>
</dbReference>
<dbReference type="PROSITE" id="PS50081">
    <property type="entry name" value="ZF_DAG_PE_2"/>
    <property type="match status" value="1"/>
</dbReference>
<dbReference type="Gene3D" id="3.30.40.10">
    <property type="entry name" value="Zinc/RING finger domain, C3HC4 (zinc finger)"/>
    <property type="match status" value="1"/>
</dbReference>
<dbReference type="WBParaSite" id="SSTP_0001278300.1">
    <property type="protein sequence ID" value="SSTP_0001278300.1"/>
    <property type="gene ID" value="SSTP_0001278300"/>
</dbReference>
<dbReference type="PANTHER" id="PTHR46574:SF1">
    <property type="entry name" value="43 KDA RECEPTOR-ASSOCIATED PROTEIN OF THE SYNAPSE"/>
    <property type="match status" value="1"/>
</dbReference>
<evidence type="ECO:0000259" key="6">
    <source>
        <dbReference type="PROSITE" id="PS50081"/>
    </source>
</evidence>
<organism evidence="9">
    <name type="scientific">Strongyloides stercoralis</name>
    <name type="common">Threadworm</name>
    <dbReference type="NCBI Taxonomy" id="6248"/>
    <lineage>
        <taxon>Eukaryota</taxon>
        <taxon>Metazoa</taxon>
        <taxon>Ecdysozoa</taxon>
        <taxon>Nematoda</taxon>
        <taxon>Chromadorea</taxon>
        <taxon>Rhabditida</taxon>
        <taxon>Tylenchina</taxon>
        <taxon>Panagrolaimomorpha</taxon>
        <taxon>Strongyloidoidea</taxon>
        <taxon>Strongyloididae</taxon>
        <taxon>Strongyloides</taxon>
    </lineage>
</organism>
<keyword evidence="3" id="KW-0862">Zinc</keyword>
<dbReference type="SMART" id="SM00184">
    <property type="entry name" value="RING"/>
    <property type="match status" value="1"/>
</dbReference>
<dbReference type="SUPFAM" id="SSF48452">
    <property type="entry name" value="TPR-like"/>
    <property type="match status" value="1"/>
</dbReference>
<dbReference type="GO" id="GO:0005886">
    <property type="term" value="C:plasma membrane"/>
    <property type="evidence" value="ECO:0007669"/>
    <property type="project" value="TreeGrafter"/>
</dbReference>
<dbReference type="SMART" id="SM00028">
    <property type="entry name" value="TPR"/>
    <property type="match status" value="4"/>
</dbReference>
<proteinExistence type="predicted"/>
<keyword evidence="1" id="KW-0479">Metal-binding</keyword>
<keyword evidence="2 4" id="KW-0863">Zinc-finger</keyword>
<keyword evidence="8" id="KW-1185">Reference proteome</keyword>
<dbReference type="GO" id="GO:1900075">
    <property type="term" value="P:positive regulation of neuromuscular synaptic transmission"/>
    <property type="evidence" value="ECO:0007669"/>
    <property type="project" value="TreeGrafter"/>
</dbReference>
<feature type="repeat" description="TPR" evidence="5">
    <location>
        <begin position="121"/>
        <end position="154"/>
    </location>
</feature>
<dbReference type="GO" id="GO:0005737">
    <property type="term" value="C:cytoplasm"/>
    <property type="evidence" value="ECO:0007669"/>
    <property type="project" value="UniProtKB-ARBA"/>
</dbReference>
<dbReference type="Pfam" id="PF10579">
    <property type="entry name" value="Rapsyn_N"/>
    <property type="match status" value="1"/>
</dbReference>
<evidence type="ECO:0000256" key="2">
    <source>
        <dbReference type="ARBA" id="ARBA00022771"/>
    </source>
</evidence>
<evidence type="ECO:0000259" key="7">
    <source>
        <dbReference type="PROSITE" id="PS50089"/>
    </source>
</evidence>
<dbReference type="GO" id="GO:0031594">
    <property type="term" value="C:neuromuscular junction"/>
    <property type="evidence" value="ECO:0007669"/>
    <property type="project" value="TreeGrafter"/>
</dbReference>
<name>A0A0K0ETK7_STRER</name>
<evidence type="ECO:0000313" key="8">
    <source>
        <dbReference type="Proteomes" id="UP000035681"/>
    </source>
</evidence>
<dbReference type="SUPFAM" id="SSF57850">
    <property type="entry name" value="RING/U-box"/>
    <property type="match status" value="1"/>
</dbReference>
<protein>
    <submittedName>
        <fullName evidence="10">RING-type domain-containing protein</fullName>
    </submittedName>
</protein>
<dbReference type="GO" id="GO:0043495">
    <property type="term" value="F:protein-membrane adaptor activity"/>
    <property type="evidence" value="ECO:0007669"/>
    <property type="project" value="InterPro"/>
</dbReference>
<dbReference type="PANTHER" id="PTHR46574">
    <property type="entry name" value="43 KDA RECEPTOR-ASSOCIATED PROTEIN OF THE SYNAPSE"/>
    <property type="match status" value="1"/>
</dbReference>
<dbReference type="PROSITE" id="PS50005">
    <property type="entry name" value="TPR"/>
    <property type="match status" value="1"/>
</dbReference>
<dbReference type="GO" id="GO:0033130">
    <property type="term" value="F:acetylcholine receptor binding"/>
    <property type="evidence" value="ECO:0007669"/>
    <property type="project" value="InterPro"/>
</dbReference>
<sequence>MGQRFAKHLMYSGVKRYHQRSHLSAINKWQTALRRLRDDEDRFITLGYLAQAFCDLCDYGQMLHYALLQMELANSKQDDYMKSEAYLNLSKAYEKLADFPKSISYGKASLQHPSIDPRTPGYAYLSIATSYINSSQFQLALSSFEQAMNIANQTDDKLLELQVCIGLGSLFTILRDLSKALLFLQNSLQILQSITVDHLHAKYKCVILYYLSIVMKLKGKLINAREACEEGLRLASETNNRAIYGRCLCSIADIFRELGESETMETVTKSWARYESAYRLMNKINDKMGEVIVLSSIAKSASESRSHYAGQCECQAIQLNKKCLEIAKSIGCKHAMMKCHMRLQELYQQLSDEDSEENCKHSITSLSQEMELFCNFCGQRFGIKNESLRALRCSHIFHEKCLHIYLSQQSEQTCPKCQCKAIINDNISIQTSSITSSSPVDRNKNILNFSRYMKQKRSSSGLDETSINMRIKNIKLPLQGHQEEILNELPPVPDDLLFNNNCKQHTPTSVIPIQEMSSSTIDKSTNYTKTTKPIVLPVTKRITRSLHVDGSLESYETPNSLQKKNPSININEKQPKIIYKQSPTEL</sequence>
<dbReference type="InterPro" id="IPR052480">
    <property type="entry name" value="RAPsyn"/>
</dbReference>
<dbReference type="InterPro" id="IPR002219">
    <property type="entry name" value="PKC_DAG/PE"/>
</dbReference>
<dbReference type="SMART" id="SM00249">
    <property type="entry name" value="PHD"/>
    <property type="match status" value="1"/>
</dbReference>
<evidence type="ECO:0000256" key="1">
    <source>
        <dbReference type="ARBA" id="ARBA00022723"/>
    </source>
</evidence>
<dbReference type="Proteomes" id="UP000035681">
    <property type="component" value="Unplaced"/>
</dbReference>
<reference evidence="9" key="1">
    <citation type="submission" date="2015-08" db="UniProtKB">
        <authorList>
            <consortium name="WormBaseParasite"/>
        </authorList>
    </citation>
    <scope>IDENTIFICATION</scope>
</reference>
<dbReference type="InterPro" id="IPR013083">
    <property type="entry name" value="Znf_RING/FYVE/PHD"/>
</dbReference>
<dbReference type="InterPro" id="IPR019734">
    <property type="entry name" value="TPR_rpt"/>
</dbReference>
<accession>A0A0K0ETK7</accession>
<dbReference type="InterPro" id="IPR019568">
    <property type="entry name" value="Rapsyn_myristoylation/link_N"/>
</dbReference>
<evidence type="ECO:0000256" key="3">
    <source>
        <dbReference type="ARBA" id="ARBA00022833"/>
    </source>
</evidence>
<feature type="domain" description="RING-type" evidence="7">
    <location>
        <begin position="374"/>
        <end position="418"/>
    </location>
</feature>
<dbReference type="PROSITE" id="PS50089">
    <property type="entry name" value="ZF_RING_2"/>
    <property type="match status" value="1"/>
</dbReference>
<feature type="domain" description="Phorbol-ester/DAG-type" evidence="6">
    <location>
        <begin position="360"/>
        <end position="414"/>
    </location>
</feature>
<evidence type="ECO:0000256" key="4">
    <source>
        <dbReference type="PROSITE-ProRule" id="PRU00175"/>
    </source>
</evidence>
<dbReference type="WBParaSite" id="TCONS_00016892.p1">
    <property type="protein sequence ID" value="TCONS_00016892.p1"/>
    <property type="gene ID" value="XLOC_011547"/>
</dbReference>
<dbReference type="STRING" id="6248.A0A0K0ETK7"/>
<dbReference type="GO" id="GO:0007271">
    <property type="term" value="P:synaptic transmission, cholinergic"/>
    <property type="evidence" value="ECO:0007669"/>
    <property type="project" value="TreeGrafter"/>
</dbReference>
<dbReference type="GO" id="GO:0008270">
    <property type="term" value="F:zinc ion binding"/>
    <property type="evidence" value="ECO:0007669"/>
    <property type="project" value="UniProtKB-KW"/>
</dbReference>
<dbReference type="InterPro" id="IPR001841">
    <property type="entry name" value="Znf_RING"/>
</dbReference>
<evidence type="ECO:0000313" key="9">
    <source>
        <dbReference type="WBParaSite" id="SSTP_0001278300.1"/>
    </source>
</evidence>